<evidence type="ECO:0000256" key="2">
    <source>
        <dbReference type="ARBA" id="ARBA00022490"/>
    </source>
</evidence>
<dbReference type="GO" id="GO:0008168">
    <property type="term" value="F:methyltransferase activity"/>
    <property type="evidence" value="ECO:0007669"/>
    <property type="project" value="UniProtKB-KW"/>
</dbReference>
<keyword evidence="5" id="KW-0808">Transferase</keyword>
<name>A0A8J7LSW8_9FLAO</name>
<dbReference type="GO" id="GO:0006364">
    <property type="term" value="P:rRNA processing"/>
    <property type="evidence" value="ECO:0007669"/>
    <property type="project" value="UniProtKB-KW"/>
</dbReference>
<dbReference type="Gene3D" id="2.30.130.10">
    <property type="entry name" value="PUA domain"/>
    <property type="match status" value="1"/>
</dbReference>
<accession>A0A8J7LSW8</accession>
<dbReference type="PANTHER" id="PTHR42873:SF1">
    <property type="entry name" value="S-ADENOSYLMETHIONINE-DEPENDENT METHYLTRANSFERASE DOMAIN-CONTAINING PROTEIN"/>
    <property type="match status" value="1"/>
</dbReference>
<dbReference type="SUPFAM" id="SSF53335">
    <property type="entry name" value="S-adenosyl-L-methionine-dependent methyltransferases"/>
    <property type="match status" value="1"/>
</dbReference>
<keyword evidence="11" id="KW-1185">Reference proteome</keyword>
<dbReference type="InterPro" id="IPR002478">
    <property type="entry name" value="PUA"/>
</dbReference>
<dbReference type="RefSeq" id="WP_199115639.1">
    <property type="nucleotide sequence ID" value="NZ_JAELVQ010000016.1"/>
</dbReference>
<sequence>MTFSPKLKSNYTPKRLAIKLTAKGEQSVLNGHPWVFSNSILKINDDAKTGDLAIVFSKNKNKVIGLGLYDAHSPIRIKMLYSGYKSVQINSDFFLEKIQEAFKKRQQLLQTNTNSYRLIFGENDGFPSLIADVYASVLVVKLYSEIWLPYLEIILPQLREISKVETVVIRLSRSLHKASLDHLKDGEVVYGNLEDEVVQFVEHGVNFSANVIKGHKTGYFLDHRANRKQVGEWSKGKTVLDVFSYAGGFSVHALYNGAKEVISLDISKQALEIAVQNGKRNAYTGKHKIIIGDAFKELKGLVDQKVTFDVVVIDPPSFAKSASEIELAKKKYAQLAVLGEKLTSKKGLLVLASCSSRVTSQAFFDINSQSLGATKRNYAILLKTQHDIDHPIAFPEGAYLKCGYYRFLD</sequence>
<keyword evidence="3" id="KW-0698">rRNA processing</keyword>
<keyword evidence="6" id="KW-0949">S-adenosyl-L-methionine</keyword>
<dbReference type="InterPro" id="IPR041532">
    <property type="entry name" value="RlmI-like_PUA"/>
</dbReference>
<evidence type="ECO:0000313" key="10">
    <source>
        <dbReference type="EMBL" id="MBJ6368880.1"/>
    </source>
</evidence>
<dbReference type="Gene3D" id="3.40.50.150">
    <property type="entry name" value="Vaccinia Virus protein VP39"/>
    <property type="match status" value="1"/>
</dbReference>
<dbReference type="GO" id="GO:0032259">
    <property type="term" value="P:methylation"/>
    <property type="evidence" value="ECO:0007669"/>
    <property type="project" value="UniProtKB-KW"/>
</dbReference>
<organism evidence="10 11">
    <name type="scientific">Snuella sedimenti</name>
    <dbReference type="NCBI Taxonomy" id="2798802"/>
    <lineage>
        <taxon>Bacteria</taxon>
        <taxon>Pseudomonadati</taxon>
        <taxon>Bacteroidota</taxon>
        <taxon>Flavobacteriia</taxon>
        <taxon>Flavobacteriales</taxon>
        <taxon>Flavobacteriaceae</taxon>
        <taxon>Snuella</taxon>
    </lineage>
</organism>
<dbReference type="GO" id="GO:0005737">
    <property type="term" value="C:cytoplasm"/>
    <property type="evidence" value="ECO:0007669"/>
    <property type="project" value="UniProtKB-SubCell"/>
</dbReference>
<feature type="domain" description="PUA" evidence="9">
    <location>
        <begin position="16"/>
        <end position="103"/>
    </location>
</feature>
<evidence type="ECO:0000256" key="4">
    <source>
        <dbReference type="ARBA" id="ARBA00022603"/>
    </source>
</evidence>
<evidence type="ECO:0000256" key="6">
    <source>
        <dbReference type="ARBA" id="ARBA00022691"/>
    </source>
</evidence>
<evidence type="ECO:0000256" key="8">
    <source>
        <dbReference type="ARBA" id="ARBA00038091"/>
    </source>
</evidence>
<dbReference type="CDD" id="cd11572">
    <property type="entry name" value="RlmI_M_like"/>
    <property type="match status" value="1"/>
</dbReference>
<dbReference type="AlphaFoldDB" id="A0A8J7LSW8"/>
<dbReference type="InterPro" id="IPR019614">
    <property type="entry name" value="SAM-dep_methyl-trfase"/>
</dbReference>
<comment type="similarity">
    <text evidence="8">Belongs to the methyltransferase superfamily. RlmI family.</text>
</comment>
<dbReference type="InterPro" id="IPR015947">
    <property type="entry name" value="PUA-like_sf"/>
</dbReference>
<keyword evidence="7" id="KW-0694">RNA-binding</keyword>
<dbReference type="Pfam" id="PF17785">
    <property type="entry name" value="PUA_3"/>
    <property type="match status" value="1"/>
</dbReference>
<evidence type="ECO:0000313" key="11">
    <source>
        <dbReference type="Proteomes" id="UP000610931"/>
    </source>
</evidence>
<dbReference type="InterPro" id="IPR029063">
    <property type="entry name" value="SAM-dependent_MTases_sf"/>
</dbReference>
<evidence type="ECO:0000259" key="9">
    <source>
        <dbReference type="SMART" id="SM00359"/>
    </source>
</evidence>
<evidence type="ECO:0000256" key="3">
    <source>
        <dbReference type="ARBA" id="ARBA00022552"/>
    </source>
</evidence>
<dbReference type="CDD" id="cd21153">
    <property type="entry name" value="PUA_RlmI"/>
    <property type="match status" value="1"/>
</dbReference>
<comment type="caution">
    <text evidence="10">The sequence shown here is derived from an EMBL/GenBank/DDBJ whole genome shotgun (WGS) entry which is preliminary data.</text>
</comment>
<dbReference type="InterPro" id="IPR036974">
    <property type="entry name" value="PUA_sf"/>
</dbReference>
<evidence type="ECO:0000256" key="7">
    <source>
        <dbReference type="ARBA" id="ARBA00022884"/>
    </source>
</evidence>
<comment type="subcellular location">
    <subcellularLocation>
        <location evidence="1">Cytoplasm</location>
    </subcellularLocation>
</comment>
<reference evidence="10" key="1">
    <citation type="submission" date="2020-12" db="EMBL/GenBank/DDBJ databases">
        <title>Snuella sp. nov., isolated from sediment in Incheon.</title>
        <authorList>
            <person name="Kim W."/>
        </authorList>
    </citation>
    <scope>NUCLEOTIDE SEQUENCE</scope>
    <source>
        <strain evidence="10">CAU 1569</strain>
    </source>
</reference>
<keyword evidence="2" id="KW-0963">Cytoplasm</keyword>
<dbReference type="CDD" id="cd02440">
    <property type="entry name" value="AdoMet_MTases"/>
    <property type="match status" value="1"/>
</dbReference>
<gene>
    <name evidence="10" type="ORF">JF259_12355</name>
</gene>
<keyword evidence="4 10" id="KW-0489">Methyltransferase</keyword>
<dbReference type="PANTHER" id="PTHR42873">
    <property type="entry name" value="RIBOSOMAL RNA LARGE SUBUNIT METHYLTRANSFERASE"/>
    <property type="match status" value="1"/>
</dbReference>
<protein>
    <submittedName>
        <fullName evidence="10">Class I SAM-dependent methyltransferase</fullName>
    </submittedName>
</protein>
<dbReference type="GO" id="GO:0003723">
    <property type="term" value="F:RNA binding"/>
    <property type="evidence" value="ECO:0007669"/>
    <property type="project" value="UniProtKB-KW"/>
</dbReference>
<dbReference type="Pfam" id="PF10672">
    <property type="entry name" value="Methyltrans_SAM"/>
    <property type="match status" value="1"/>
</dbReference>
<dbReference type="EMBL" id="JAELVQ010000016">
    <property type="protein sequence ID" value="MBJ6368880.1"/>
    <property type="molecule type" value="Genomic_DNA"/>
</dbReference>
<dbReference type="SUPFAM" id="SSF88697">
    <property type="entry name" value="PUA domain-like"/>
    <property type="match status" value="1"/>
</dbReference>
<evidence type="ECO:0000256" key="1">
    <source>
        <dbReference type="ARBA" id="ARBA00004496"/>
    </source>
</evidence>
<proteinExistence type="inferred from homology"/>
<dbReference type="PROSITE" id="PS50890">
    <property type="entry name" value="PUA"/>
    <property type="match status" value="1"/>
</dbReference>
<dbReference type="SMART" id="SM00359">
    <property type="entry name" value="PUA"/>
    <property type="match status" value="1"/>
</dbReference>
<dbReference type="Proteomes" id="UP000610931">
    <property type="component" value="Unassembled WGS sequence"/>
</dbReference>
<dbReference type="Gene3D" id="3.30.750.80">
    <property type="entry name" value="RNA methyltransferase domain (HRMD) like"/>
    <property type="match status" value="1"/>
</dbReference>
<evidence type="ECO:0000256" key="5">
    <source>
        <dbReference type="ARBA" id="ARBA00022679"/>
    </source>
</evidence>